<dbReference type="InterPro" id="IPR050767">
    <property type="entry name" value="Sel1_AlgK"/>
</dbReference>
<dbReference type="AlphaFoldDB" id="A0A0W0SV77"/>
<name>A0A0W0SV77_9GAMM</name>
<dbReference type="PANTHER" id="PTHR11102:SF160">
    <property type="entry name" value="ERAD-ASSOCIATED E3 UBIQUITIN-PROTEIN LIGASE COMPONENT HRD3"/>
    <property type="match status" value="1"/>
</dbReference>
<dbReference type="Gene3D" id="1.25.40.10">
    <property type="entry name" value="Tetratricopeptide repeat domain"/>
    <property type="match status" value="5"/>
</dbReference>
<dbReference type="EMBL" id="LNXV01000001">
    <property type="protein sequence ID" value="KTC87185.1"/>
    <property type="molecule type" value="Genomic_DNA"/>
</dbReference>
<organism evidence="2 3">
    <name type="scientific">Legionella brunensis</name>
    <dbReference type="NCBI Taxonomy" id="29422"/>
    <lineage>
        <taxon>Bacteria</taxon>
        <taxon>Pseudomonadati</taxon>
        <taxon>Pseudomonadota</taxon>
        <taxon>Gammaproteobacteria</taxon>
        <taxon>Legionellales</taxon>
        <taxon>Legionellaceae</taxon>
        <taxon>Legionella</taxon>
    </lineage>
</organism>
<gene>
    <name evidence="2" type="primary">enhC</name>
    <name evidence="2" type="ORF">Lbru_0003</name>
</gene>
<dbReference type="STRING" id="29422.Lbru_0003"/>
<accession>A0A0W0SV77</accession>
<reference evidence="2 3" key="1">
    <citation type="submission" date="2015-11" db="EMBL/GenBank/DDBJ databases">
        <title>Genomic analysis of 38 Legionella species identifies large and diverse effector repertoires.</title>
        <authorList>
            <person name="Burstein D."/>
            <person name="Amaro F."/>
            <person name="Zusman T."/>
            <person name="Lifshitz Z."/>
            <person name="Cohen O."/>
            <person name="Gilbert J.A."/>
            <person name="Pupko T."/>
            <person name="Shuman H.A."/>
            <person name="Segal G."/>
        </authorList>
    </citation>
    <scope>NUCLEOTIDE SEQUENCE [LARGE SCALE GENOMIC DNA]</scope>
    <source>
        <strain evidence="2 3">ATCC 43878</strain>
    </source>
</reference>
<evidence type="ECO:0000313" key="3">
    <source>
        <dbReference type="Proteomes" id="UP000054742"/>
    </source>
</evidence>
<comment type="caution">
    <text evidence="2">The sequence shown here is derived from an EMBL/GenBank/DDBJ whole genome shotgun (WGS) entry which is preliminary data.</text>
</comment>
<sequence length="1208" mass="134451">MKSFVPWFCLVAATGSQTVYAVNGLDAYRQGNYPLAARTLVNQLNTDPVANYYLGRMRLYGYGELKNNTLALRYFEQAGEKGVLDAQLLLARYNLIQAKDPEKALYWFKKAAAAGDLNSQLYCAAAYLFGFGTKENSDIGRRYYIDAAKRGNAIAQTALGDHFLESRDSRNKKLGLIWLSKAVEQGDPKAQLRLAELYLVGGVVSRDDNKANELLNKSAEQGYLPAMVKLGAVAAQQNDLEKAKTWYTKAATANNVQAEVALASLYLDNKSKLYNPKTGFMWMLQAAQNGSAEAQEALAFMYKEGNGVTQDMKLSEQWQEKAKETAARQAKLNPAIEVSEWLSNGKVNNFDIDGYRLGGIYNAWRNPLALKENNYNSAPQMEVVTREELYKPNFTMISPKDIAISDYFDVIAPALNEEQSEAFAFPRYPLDPQIEALMKNESLALAHSPRVSMVNEGIPYPVSGEPQPFDYFEQMVQGWEHQANYQSVLSKMYGQAILGESAAQFELGQLYHYGIAVAKNIPQAITYYQLAAMQQDVRAEYNLGILYLGGLTDPVDYMQGINWLTDAAFKGNVDAQYVLAHIYEKGLKDPAGNVVVQPNPQQATAMYYLASSNHYGPAEYRLAEYLVKQQKGGLSVLAKNNRTKLIKRLYEGAVKEGVAEANLPLAFYYAMDPDSKKQLHAFNVAKEEAKRGNNYAALLLGIMFERGIAVPANDVESIYWYQQAGLNPVNNFILGTYYTQGNGVAKDLQKGKTLLQQAADAGFSYGNLNLAVLQHNSGEDFLPELDKARLLGNSTAGLLLADYYLAQANDPQKIQQARDIYQYFAEKGDKEGQLKLGFLYDKGLGGPENMELAAKWYAASAEQGQPVSQYLLGRLYQLGKIGKEPDYVEAKKWYAASQSNYPRAAVALGFIYDTVDDNYQKAMQNYDMASQKGDKVGQFNLALVYENGKGVPVDYAKAKAFYSKAAELGHKQAMTQLAGLYFNGLMGKRDEQQAIHWYKKAAALGDSNALYQLGLLSETGVGTKLDFSNAVDYYQKSAEKGNENAKLALARMYQYGLGVVRDSQKAAELYIELAANNNAYAQYQLALLYLDGARKPDEGKRLLQQASANGSQQARKTLQWLDAQQQERVSFIEPVILNQAPIVVGQSANLMYFDALNEWNRGDETLSRMILDKIMNQFPQYIPAKRAYEQLNQEIITAPPVNLSASDR</sequence>
<dbReference type="RefSeq" id="WP_058440129.1">
    <property type="nucleotide sequence ID" value="NZ_CAAAHU010000017.1"/>
</dbReference>
<dbReference type="InterPro" id="IPR006597">
    <property type="entry name" value="Sel1-like"/>
</dbReference>
<keyword evidence="3" id="KW-1185">Reference proteome</keyword>
<evidence type="ECO:0000313" key="2">
    <source>
        <dbReference type="EMBL" id="KTC87185.1"/>
    </source>
</evidence>
<dbReference type="InterPro" id="IPR011990">
    <property type="entry name" value="TPR-like_helical_dom_sf"/>
</dbReference>
<dbReference type="PANTHER" id="PTHR11102">
    <property type="entry name" value="SEL-1-LIKE PROTEIN"/>
    <property type="match status" value="1"/>
</dbReference>
<protein>
    <submittedName>
        <fullName evidence="2">Enhanced entry protein EnhC</fullName>
    </submittedName>
</protein>
<feature type="chain" id="PRO_5006912402" evidence="1">
    <location>
        <begin position="22"/>
        <end position="1208"/>
    </location>
</feature>
<dbReference type="Proteomes" id="UP000054742">
    <property type="component" value="Unassembled WGS sequence"/>
</dbReference>
<keyword evidence="1" id="KW-0732">Signal</keyword>
<evidence type="ECO:0000256" key="1">
    <source>
        <dbReference type="SAM" id="SignalP"/>
    </source>
</evidence>
<proteinExistence type="predicted"/>
<dbReference type="OrthoDB" id="6114904at2"/>
<dbReference type="PATRIC" id="fig|29422.6.peg.3"/>
<dbReference type="SUPFAM" id="SSF81901">
    <property type="entry name" value="HCP-like"/>
    <property type="match status" value="5"/>
</dbReference>
<feature type="signal peptide" evidence="1">
    <location>
        <begin position="1"/>
        <end position="21"/>
    </location>
</feature>
<dbReference type="SMART" id="SM00671">
    <property type="entry name" value="SEL1"/>
    <property type="match status" value="22"/>
</dbReference>
<dbReference type="Pfam" id="PF08238">
    <property type="entry name" value="Sel1"/>
    <property type="match status" value="21"/>
</dbReference>